<evidence type="ECO:0000256" key="1">
    <source>
        <dbReference type="SAM" id="MobiDB-lite"/>
    </source>
</evidence>
<reference evidence="2 3" key="1">
    <citation type="submission" date="2024-04" db="EMBL/GenBank/DDBJ databases">
        <authorList>
            <consortium name="Genoscope - CEA"/>
            <person name="William W."/>
        </authorList>
    </citation>
    <scope>NUCLEOTIDE SEQUENCE [LARGE SCALE GENOMIC DNA]</scope>
</reference>
<feature type="region of interest" description="Disordered" evidence="1">
    <location>
        <begin position="505"/>
        <end position="528"/>
    </location>
</feature>
<evidence type="ECO:0000313" key="2">
    <source>
        <dbReference type="EMBL" id="CAL1545974.1"/>
    </source>
</evidence>
<feature type="compositionally biased region" description="Low complexity" evidence="1">
    <location>
        <begin position="255"/>
        <end position="270"/>
    </location>
</feature>
<feature type="region of interest" description="Disordered" evidence="1">
    <location>
        <begin position="652"/>
        <end position="676"/>
    </location>
</feature>
<sequence>MDGRGNAMTYNTSSTSGLCLTEGVLFALKYKRPTTGQHRGYHRSQGLTWPRTEDYASAPTDLTPSPDLSGCLGDDRIPDEDNLDLCLDRGNHSIYSKQCDPPVSLSARLKRWKKYNISPDRYCNPVSVKSNSFGVLVDYCGDDIYIAEKPDRACTNLCAYDDSAASLKYVNNFHSRMYHLCSRRRVNMLKNIGCFPCYSTCPTYTTRTCGPPHCLAPPLCNLGTRFKSVPQPPEVKPVIIRESLKPYIPPPPQAHPAQPRPSTKSSSTATEPPPPEVNSVSFRSFLQSSNTATEPPPPEVKSVSFRSFLQSSSETNMPTPPQVKPVGPRSPFPPRDGVSILSPPHVRRARDSVTMLSPPEVIRARDSVTVLSPPEVRRARHSDTILSPPEVGPARSGFNVSSPPEVMPTRNSVNISSPPQVMPASVRASVQSSMNYPYYHKRLSLFARRQLSSQSSSVASAEDMYDYDEDGTSASTVEENKPIVVENNKTGTKITLQTREISTITTPEKEQRSTQTWEERHKKSTQTSLERNELLKKLPYISSAFDLSIRRHELFDKWRSVFIPRRRIESSHSDISVQSKGAKPPFTHTAIRQKNRNNAQTPHLKKVSFEDKFVNTDIVVPKKETTDKATSPKPLTHDKATSVDLRMLDKSTLTDMPMADTASNTDAAPLESERKKRSAGSDLNYFELVTPSVCCPTRCKWDRYADDVFCCKTDCRVNARCVPPPYAPDPCANRHTPSCTTVCLDPPACAPPRSHFESPPSLRQCVKATTSSCRNLYLKCKVGAQRMTSQ</sequence>
<feature type="region of interest" description="Disordered" evidence="1">
    <location>
        <begin position="375"/>
        <end position="405"/>
    </location>
</feature>
<name>A0AAV2IM59_LYMST</name>
<feature type="compositionally biased region" description="Pro residues" evidence="1">
    <location>
        <begin position="318"/>
        <end position="334"/>
    </location>
</feature>
<feature type="region of interest" description="Disordered" evidence="1">
    <location>
        <begin position="245"/>
        <end position="350"/>
    </location>
</feature>
<proteinExistence type="predicted"/>
<feature type="compositionally biased region" description="Basic and acidic residues" evidence="1">
    <location>
        <begin position="507"/>
        <end position="521"/>
    </location>
</feature>
<keyword evidence="3" id="KW-1185">Reference proteome</keyword>
<feature type="compositionally biased region" description="Low complexity" evidence="1">
    <location>
        <begin position="302"/>
        <end position="313"/>
    </location>
</feature>
<gene>
    <name evidence="2" type="ORF">GSLYS_00019351001</name>
</gene>
<accession>A0AAV2IM59</accession>
<dbReference type="AlphaFoldDB" id="A0AAV2IM59"/>
<dbReference type="EMBL" id="CAXITT010000756">
    <property type="protein sequence ID" value="CAL1545974.1"/>
    <property type="molecule type" value="Genomic_DNA"/>
</dbReference>
<dbReference type="Proteomes" id="UP001497497">
    <property type="component" value="Unassembled WGS sequence"/>
</dbReference>
<protein>
    <submittedName>
        <fullName evidence="2">Uncharacterized protein</fullName>
    </submittedName>
</protein>
<organism evidence="2 3">
    <name type="scientific">Lymnaea stagnalis</name>
    <name type="common">Great pond snail</name>
    <name type="synonym">Helix stagnalis</name>
    <dbReference type="NCBI Taxonomy" id="6523"/>
    <lineage>
        <taxon>Eukaryota</taxon>
        <taxon>Metazoa</taxon>
        <taxon>Spiralia</taxon>
        <taxon>Lophotrochozoa</taxon>
        <taxon>Mollusca</taxon>
        <taxon>Gastropoda</taxon>
        <taxon>Heterobranchia</taxon>
        <taxon>Euthyneura</taxon>
        <taxon>Panpulmonata</taxon>
        <taxon>Hygrophila</taxon>
        <taxon>Lymnaeoidea</taxon>
        <taxon>Lymnaeidae</taxon>
        <taxon>Lymnaea</taxon>
    </lineage>
</organism>
<evidence type="ECO:0000313" key="3">
    <source>
        <dbReference type="Proteomes" id="UP001497497"/>
    </source>
</evidence>
<comment type="caution">
    <text evidence="2">The sequence shown here is derived from an EMBL/GenBank/DDBJ whole genome shotgun (WGS) entry which is preliminary data.</text>
</comment>
<feature type="compositionally biased region" description="Polar residues" evidence="1">
    <location>
        <begin position="278"/>
        <end position="293"/>
    </location>
</feature>